<evidence type="ECO:0000313" key="10">
    <source>
        <dbReference type="Proteomes" id="UP000601768"/>
    </source>
</evidence>
<dbReference type="Proteomes" id="UP000601768">
    <property type="component" value="Unassembled WGS sequence"/>
</dbReference>
<feature type="transmembrane region" description="Helical" evidence="7">
    <location>
        <begin position="6"/>
        <end position="29"/>
    </location>
</feature>
<evidence type="ECO:0000256" key="4">
    <source>
        <dbReference type="ARBA" id="ARBA00022989"/>
    </source>
</evidence>
<feature type="transmembrane region" description="Helical" evidence="7">
    <location>
        <begin position="268"/>
        <end position="292"/>
    </location>
</feature>
<organism evidence="9 10">
    <name type="scientific">Neptunicella marina</name>
    <dbReference type="NCBI Taxonomy" id="2125989"/>
    <lineage>
        <taxon>Bacteria</taxon>
        <taxon>Pseudomonadati</taxon>
        <taxon>Pseudomonadota</taxon>
        <taxon>Gammaproteobacteria</taxon>
        <taxon>Alteromonadales</taxon>
        <taxon>Alteromonadaceae</taxon>
        <taxon>Neptunicella</taxon>
    </lineage>
</organism>
<feature type="domain" description="ABC3 transporter permease C-terminal" evidence="8">
    <location>
        <begin position="276"/>
        <end position="387"/>
    </location>
</feature>
<comment type="caution">
    <text evidence="9">The sequence shown here is derived from an EMBL/GenBank/DDBJ whole genome shotgun (WGS) entry which is preliminary data.</text>
</comment>
<evidence type="ECO:0000256" key="3">
    <source>
        <dbReference type="ARBA" id="ARBA00022692"/>
    </source>
</evidence>
<evidence type="ECO:0000256" key="6">
    <source>
        <dbReference type="ARBA" id="ARBA00038076"/>
    </source>
</evidence>
<reference evidence="9" key="1">
    <citation type="journal article" date="2018" name="Int. J. Syst. Evol. Microbiol.">
        <title>Neptunicella marina gen. nov., sp. nov., isolated from surface seawater.</title>
        <authorList>
            <person name="Liu X."/>
            <person name="Lai Q."/>
            <person name="Du Y."/>
            <person name="Zhang X."/>
            <person name="Liu Z."/>
            <person name="Sun F."/>
            <person name="Shao Z."/>
        </authorList>
    </citation>
    <scope>NUCLEOTIDE SEQUENCE</scope>
    <source>
        <strain evidence="9">S27-2</strain>
    </source>
</reference>
<dbReference type="InterPro" id="IPR003838">
    <property type="entry name" value="ABC3_permease_C"/>
</dbReference>
<evidence type="ECO:0000256" key="2">
    <source>
        <dbReference type="ARBA" id="ARBA00022475"/>
    </source>
</evidence>
<evidence type="ECO:0000313" key="9">
    <source>
        <dbReference type="EMBL" id="MBC3766996.1"/>
    </source>
</evidence>
<name>A0A8J6IUM2_9ALTE</name>
<proteinExistence type="inferred from homology"/>
<dbReference type="PANTHER" id="PTHR30572">
    <property type="entry name" value="MEMBRANE COMPONENT OF TRANSPORTER-RELATED"/>
    <property type="match status" value="1"/>
</dbReference>
<dbReference type="InterPro" id="IPR050250">
    <property type="entry name" value="Macrolide_Exporter_MacB"/>
</dbReference>
<keyword evidence="5 7" id="KW-0472">Membrane</keyword>
<feature type="transmembrane region" description="Helical" evidence="7">
    <location>
        <begin position="325"/>
        <end position="346"/>
    </location>
</feature>
<accession>A0A8J6IUM2</accession>
<protein>
    <submittedName>
        <fullName evidence="9">FtsX-like permease family protein</fullName>
    </submittedName>
</protein>
<dbReference type="EMBL" id="JACNEP010000012">
    <property type="protein sequence ID" value="MBC3766996.1"/>
    <property type="molecule type" value="Genomic_DNA"/>
</dbReference>
<reference evidence="9" key="2">
    <citation type="submission" date="2020-08" db="EMBL/GenBank/DDBJ databases">
        <authorList>
            <person name="Lai Q."/>
        </authorList>
    </citation>
    <scope>NUCLEOTIDE SEQUENCE</scope>
    <source>
        <strain evidence="9">S27-2</strain>
    </source>
</reference>
<comment type="subcellular location">
    <subcellularLocation>
        <location evidence="1">Cell membrane</location>
        <topology evidence="1">Multi-pass membrane protein</topology>
    </subcellularLocation>
</comment>
<evidence type="ECO:0000259" key="8">
    <source>
        <dbReference type="Pfam" id="PF02687"/>
    </source>
</evidence>
<keyword evidence="2" id="KW-1003">Cell membrane</keyword>
<evidence type="ECO:0000256" key="1">
    <source>
        <dbReference type="ARBA" id="ARBA00004651"/>
    </source>
</evidence>
<keyword evidence="10" id="KW-1185">Reference proteome</keyword>
<dbReference type="AlphaFoldDB" id="A0A8J6IUM2"/>
<keyword evidence="4 7" id="KW-1133">Transmembrane helix</keyword>
<dbReference type="GO" id="GO:0022857">
    <property type="term" value="F:transmembrane transporter activity"/>
    <property type="evidence" value="ECO:0007669"/>
    <property type="project" value="TreeGrafter"/>
</dbReference>
<keyword evidence="3 7" id="KW-0812">Transmembrane</keyword>
<dbReference type="PANTHER" id="PTHR30572:SF4">
    <property type="entry name" value="ABC TRANSPORTER PERMEASE YTRF"/>
    <property type="match status" value="1"/>
</dbReference>
<feature type="transmembrane region" description="Helical" evidence="7">
    <location>
        <begin position="358"/>
        <end position="377"/>
    </location>
</feature>
<sequence>MRNKVGAILIALQIAVTMTIIVNSIFIIMERKELMARESGMDEANSFYIRSSGFAKDFNNQVTVQEDLAMIRGLPGVVDAIQVNAIPISGGGWSMGLQTKPGDDQDGVGVAVYMVDEHGTNTFDVDVIAGQDFNASDIIWRDGDRNDWPDQILITKAMAEDLYPDEDYRNAVGKTVYINRNEPIIIKGIIDKLQAPWIGWNGLERVMLVPQLMDFSAYRYLVRTEPGQRDIIMPKVEEMLASSNKGRIVRELRSMQETRDRSYRRHSAMINILTTVMVILTIVTALGIVGLASFSVNRRKKQIGTRRALGATQGAILRYFMLENFMISTVGVMVGAALTVGLNMWLMQAFELSRIDWYLIPVGMVVLWLVGQIAVLGPAKRAAAIPPAIATRNV</sequence>
<gene>
    <name evidence="9" type="ORF">H8B19_14005</name>
</gene>
<comment type="similarity">
    <text evidence="6">Belongs to the ABC-4 integral membrane protein family.</text>
</comment>
<evidence type="ECO:0000256" key="7">
    <source>
        <dbReference type="SAM" id="Phobius"/>
    </source>
</evidence>
<dbReference type="Pfam" id="PF02687">
    <property type="entry name" value="FtsX"/>
    <property type="match status" value="1"/>
</dbReference>
<evidence type="ECO:0000256" key="5">
    <source>
        <dbReference type="ARBA" id="ARBA00023136"/>
    </source>
</evidence>
<dbReference type="GO" id="GO:0005886">
    <property type="term" value="C:plasma membrane"/>
    <property type="evidence" value="ECO:0007669"/>
    <property type="project" value="UniProtKB-SubCell"/>
</dbReference>